<dbReference type="Gene3D" id="1.20.141.10">
    <property type="entry name" value="Chitosanase, subunit A, domain 1"/>
    <property type="match status" value="1"/>
</dbReference>
<evidence type="ECO:0000259" key="1">
    <source>
        <dbReference type="Pfam" id="PF05838"/>
    </source>
</evidence>
<feature type="domain" description="TtsA-like Glycoside hydrolase family 108" evidence="1">
    <location>
        <begin position="8"/>
        <end position="99"/>
    </location>
</feature>
<evidence type="ECO:0000259" key="2">
    <source>
        <dbReference type="Pfam" id="PF09374"/>
    </source>
</evidence>
<keyword evidence="4" id="KW-1185">Reference proteome</keyword>
<evidence type="ECO:0000313" key="4">
    <source>
        <dbReference type="Proteomes" id="UP000198284"/>
    </source>
</evidence>
<dbReference type="InterPro" id="IPR023346">
    <property type="entry name" value="Lysozyme-like_dom_sf"/>
</dbReference>
<accession>A0A239LHC8</accession>
<sequence length="171" mass="18995">MSFDQAFEQLIGNEGRYSDNPKDPGNWSGGKVGVGTLDGTMWGVSAPVARAWGYKGRMQDLPLNMAKAIAKTKYWDVYQCDQFDDRIAFQVIDAAYNGGYPAKWLQQAAGVTVDGVIGAQTVKAVRSTDPMKIIMRFDAYRLKYMKDCQIWPDVSRGWVDRIANNLLLGAA</sequence>
<dbReference type="CDD" id="cd13926">
    <property type="entry name" value="N-acetylmuramidase_GH108"/>
    <property type="match status" value="1"/>
</dbReference>
<dbReference type="SUPFAM" id="SSF53955">
    <property type="entry name" value="Lysozyme-like"/>
    <property type="match status" value="1"/>
</dbReference>
<dbReference type="Pfam" id="PF09374">
    <property type="entry name" value="PG_binding_3"/>
    <property type="match status" value="1"/>
</dbReference>
<dbReference type="AlphaFoldDB" id="A0A239LHC8"/>
<dbReference type="EMBL" id="FZOT01000022">
    <property type="protein sequence ID" value="SNT29298.1"/>
    <property type="molecule type" value="Genomic_DNA"/>
</dbReference>
<evidence type="ECO:0000313" key="3">
    <source>
        <dbReference type="EMBL" id="SNT29298.1"/>
    </source>
</evidence>
<dbReference type="InterPro" id="IPR018537">
    <property type="entry name" value="Peptidoglycan-bd_3"/>
</dbReference>
<organism evidence="3 4">
    <name type="scientific">Noviherbaspirillum humi</name>
    <dbReference type="NCBI Taxonomy" id="1688639"/>
    <lineage>
        <taxon>Bacteria</taxon>
        <taxon>Pseudomonadati</taxon>
        <taxon>Pseudomonadota</taxon>
        <taxon>Betaproteobacteria</taxon>
        <taxon>Burkholderiales</taxon>
        <taxon>Oxalobacteraceae</taxon>
        <taxon>Noviherbaspirillum</taxon>
    </lineage>
</organism>
<dbReference type="Pfam" id="PF05838">
    <property type="entry name" value="Glyco_hydro_108"/>
    <property type="match status" value="1"/>
</dbReference>
<dbReference type="InterPro" id="IPR008565">
    <property type="entry name" value="TtsA-like_GH18_dom"/>
</dbReference>
<protein>
    <submittedName>
        <fullName evidence="3">Predicted Peptidoglycan domain-containing protein</fullName>
    </submittedName>
</protein>
<dbReference type="OrthoDB" id="9815229at2"/>
<gene>
    <name evidence="3" type="ORF">SAMN06265795_12265</name>
</gene>
<reference evidence="3 4" key="1">
    <citation type="submission" date="2017-06" db="EMBL/GenBank/DDBJ databases">
        <authorList>
            <person name="Kim H.J."/>
            <person name="Triplett B.A."/>
        </authorList>
    </citation>
    <scope>NUCLEOTIDE SEQUENCE [LARGE SCALE GENOMIC DNA]</scope>
    <source>
        <strain evidence="3 4">U15</strain>
    </source>
</reference>
<name>A0A239LHC8_9BURK</name>
<dbReference type="RefSeq" id="WP_089401447.1">
    <property type="nucleotide sequence ID" value="NZ_FZOT01000022.1"/>
</dbReference>
<proteinExistence type="predicted"/>
<dbReference type="Proteomes" id="UP000198284">
    <property type="component" value="Unassembled WGS sequence"/>
</dbReference>
<feature type="domain" description="Peptidoglycan binding" evidence="2">
    <location>
        <begin position="101"/>
        <end position="147"/>
    </location>
</feature>